<proteinExistence type="predicted"/>
<dbReference type="AlphaFoldDB" id="A0A0B1SRE4"/>
<evidence type="ECO:0000313" key="3">
    <source>
        <dbReference type="Proteomes" id="UP000053660"/>
    </source>
</evidence>
<dbReference type="SUPFAM" id="SSF53300">
    <property type="entry name" value="vWA-like"/>
    <property type="match status" value="1"/>
</dbReference>
<accession>A0A0B1SRE4</accession>
<dbReference type="GO" id="GO:0045087">
    <property type="term" value="P:innate immune response"/>
    <property type="evidence" value="ECO:0007669"/>
    <property type="project" value="TreeGrafter"/>
</dbReference>
<dbReference type="Gene3D" id="3.40.50.410">
    <property type="entry name" value="von Willebrand factor, type A domain"/>
    <property type="match status" value="1"/>
</dbReference>
<dbReference type="Pfam" id="PF00092">
    <property type="entry name" value="VWA"/>
    <property type="match status" value="1"/>
</dbReference>
<dbReference type="PROSITE" id="PS50234">
    <property type="entry name" value="VWFA"/>
    <property type="match status" value="1"/>
</dbReference>
<name>A0A0B1SRE4_OESDE</name>
<dbReference type="SMART" id="SM00327">
    <property type="entry name" value="VWA"/>
    <property type="match status" value="1"/>
</dbReference>
<dbReference type="OrthoDB" id="5784549at2759"/>
<dbReference type="InterPro" id="IPR002035">
    <property type="entry name" value="VWF_A"/>
</dbReference>
<feature type="non-terminal residue" evidence="2">
    <location>
        <position position="1"/>
    </location>
</feature>
<reference evidence="2 3" key="1">
    <citation type="submission" date="2014-03" db="EMBL/GenBank/DDBJ databases">
        <title>Draft genome of the hookworm Oesophagostomum dentatum.</title>
        <authorList>
            <person name="Mitreva M."/>
        </authorList>
    </citation>
    <scope>NUCLEOTIDE SEQUENCE [LARGE SCALE GENOMIC DNA]</scope>
    <source>
        <strain evidence="2 3">OD-Hann</strain>
    </source>
</reference>
<sequence>LVRLFSLTDQSIPISANYFRTGLVLPAKTSYSTRKCPCTFPKLWLDIVIAVDNSADDGIKHISDKITSTFNELVIAQGEGQHSRVGVITYASEAEINYGLDRFRSTEELLEGVLNLNTVDSEANITSGLAAARETLAFGRGPGLRRNVRTAIVLYATDYREEDEETAEKIADLIKADGTDIIVVAIDLGDETKLNALRKLKKVATPGYLFLSTANDLRHQVQHALCMTNCFCKGGWYQYANITEDSTVKYGECLKPAIIDACWNAAKRSCRKSGNGKGYLANEFDLDKHKFIAGGSRI</sequence>
<dbReference type="PANTHER" id="PTHR31024:SF3">
    <property type="entry name" value="C-TYPE LECTIN-RELATED"/>
    <property type="match status" value="1"/>
</dbReference>
<keyword evidence="3" id="KW-1185">Reference proteome</keyword>
<dbReference type="InterPro" id="IPR036465">
    <property type="entry name" value="vWFA_dom_sf"/>
</dbReference>
<dbReference type="Proteomes" id="UP000053660">
    <property type="component" value="Unassembled WGS sequence"/>
</dbReference>
<dbReference type="EMBL" id="KN562668">
    <property type="protein sequence ID" value="KHJ85765.1"/>
    <property type="molecule type" value="Genomic_DNA"/>
</dbReference>
<dbReference type="PANTHER" id="PTHR31024">
    <property type="entry name" value="C-TYPE LECTIN"/>
    <property type="match status" value="1"/>
</dbReference>
<evidence type="ECO:0000259" key="1">
    <source>
        <dbReference type="PROSITE" id="PS50234"/>
    </source>
</evidence>
<gene>
    <name evidence="2" type="ORF">OESDEN_14500</name>
</gene>
<feature type="domain" description="VWFA" evidence="1">
    <location>
        <begin position="46"/>
        <end position="225"/>
    </location>
</feature>
<protein>
    <submittedName>
        <fullName evidence="2">von Willebrand factor type A domain protein</fullName>
    </submittedName>
</protein>
<organism evidence="2 3">
    <name type="scientific">Oesophagostomum dentatum</name>
    <name type="common">Nodular worm</name>
    <dbReference type="NCBI Taxonomy" id="61180"/>
    <lineage>
        <taxon>Eukaryota</taxon>
        <taxon>Metazoa</taxon>
        <taxon>Ecdysozoa</taxon>
        <taxon>Nematoda</taxon>
        <taxon>Chromadorea</taxon>
        <taxon>Rhabditida</taxon>
        <taxon>Rhabditina</taxon>
        <taxon>Rhabditomorpha</taxon>
        <taxon>Strongyloidea</taxon>
        <taxon>Strongylidae</taxon>
        <taxon>Oesophagostomum</taxon>
    </lineage>
</organism>
<evidence type="ECO:0000313" key="2">
    <source>
        <dbReference type="EMBL" id="KHJ85765.1"/>
    </source>
</evidence>